<gene>
    <name evidence="2" type="ORF">B0I28_105116</name>
</gene>
<dbReference type="SUPFAM" id="SSF53850">
    <property type="entry name" value="Periplasmic binding protein-like II"/>
    <property type="match status" value="1"/>
</dbReference>
<evidence type="ECO:0000313" key="3">
    <source>
        <dbReference type="Proteomes" id="UP000238176"/>
    </source>
</evidence>
<comment type="similarity">
    <text evidence="1">Belongs to the bacterial solute-binding protein 1 family.</text>
</comment>
<dbReference type="PANTHER" id="PTHR43649">
    <property type="entry name" value="ARABINOSE-BINDING PROTEIN-RELATED"/>
    <property type="match status" value="1"/>
</dbReference>
<dbReference type="OrthoDB" id="5166384at2"/>
<dbReference type="RefSeq" id="WP_106364488.1">
    <property type="nucleotide sequence ID" value="NZ_PVTJ01000005.1"/>
</dbReference>
<reference evidence="2 3" key="1">
    <citation type="submission" date="2018-03" db="EMBL/GenBank/DDBJ databases">
        <title>Genomic Encyclopedia of Type Strains, Phase III (KMG-III): the genomes of soil and plant-associated and newly described type strains.</title>
        <authorList>
            <person name="Whitman W."/>
        </authorList>
    </citation>
    <scope>NUCLEOTIDE SEQUENCE [LARGE SCALE GENOMIC DNA]</scope>
    <source>
        <strain evidence="2 3">CGMCC 4.7067</strain>
    </source>
</reference>
<keyword evidence="3" id="KW-1185">Reference proteome</keyword>
<dbReference type="PROSITE" id="PS51318">
    <property type="entry name" value="TAT"/>
    <property type="match status" value="1"/>
</dbReference>
<evidence type="ECO:0000313" key="2">
    <source>
        <dbReference type="EMBL" id="PRY58403.1"/>
    </source>
</evidence>
<sequence>MATPSDRSPLRRRSLFKVAGLGAAGAAGLPLIAACGDIESGGGTSQATDGFDFLPTYKEWPLPVEPDLVGEPPNHPSGFTTYPDPVPAIEAVPSNSGTFEITVPMWGEAPSSDDPYFAAIAEASGGTTVNLRQADGNTFAETSVQWLNANEFGDGIMLFSWMLFAHPNFQETVVNSFYDLTDIVKGDISERWPLLAGLPTASWGQSVWSKDPADPETARVFGIPGSFSGGPGNAMFARTDLLEAAGQAMPTTVEELLDVARAVSDDANGRWAFGGTDYLTPQWFGLAGGDGWAYIDGKLVHNCERPEYTEWLEFRRTIWDEKLVHPDLPSGTLDGQALHKAGTIVFQLDGISWWQGFIDQTTAEGTGGTIAPLGALSAKGREPLVHVNTGVDSWTFLNKDLSKEQVEEFLDFANFCSAPYGTTEYELINYGIEGTHFTYGADGTPVFNELGTSVVQAPVNHKTMSGHVQQFLTGTPEMVQARFEYNASVKDFAEVNIFEGMRVEGPADFKSAGQVLIDQQNDIAFGRADLSAIPEMVETWKANGGETGREHYTAAYDKLHG</sequence>
<dbReference type="InterPro" id="IPR006311">
    <property type="entry name" value="TAT_signal"/>
</dbReference>
<comment type="caution">
    <text evidence="2">The sequence shown here is derived from an EMBL/GenBank/DDBJ whole genome shotgun (WGS) entry which is preliminary data.</text>
</comment>
<organism evidence="2 3">
    <name type="scientific">Glycomyces artemisiae</name>
    <dbReference type="NCBI Taxonomy" id="1076443"/>
    <lineage>
        <taxon>Bacteria</taxon>
        <taxon>Bacillati</taxon>
        <taxon>Actinomycetota</taxon>
        <taxon>Actinomycetes</taxon>
        <taxon>Glycomycetales</taxon>
        <taxon>Glycomycetaceae</taxon>
        <taxon>Glycomyces</taxon>
    </lineage>
</organism>
<dbReference type="InterPro" id="IPR050490">
    <property type="entry name" value="Bact_solute-bd_prot1"/>
</dbReference>
<protein>
    <submittedName>
        <fullName evidence="2">Putative aldouronate transport system substrate-binding protein</fullName>
    </submittedName>
</protein>
<evidence type="ECO:0000256" key="1">
    <source>
        <dbReference type="ARBA" id="ARBA00008520"/>
    </source>
</evidence>
<dbReference type="Gene3D" id="3.40.190.10">
    <property type="entry name" value="Periplasmic binding protein-like II"/>
    <property type="match status" value="2"/>
</dbReference>
<proteinExistence type="inferred from homology"/>
<dbReference type="EMBL" id="PVTJ01000005">
    <property type="protein sequence ID" value="PRY58403.1"/>
    <property type="molecule type" value="Genomic_DNA"/>
</dbReference>
<dbReference type="PROSITE" id="PS51257">
    <property type="entry name" value="PROKAR_LIPOPROTEIN"/>
    <property type="match status" value="1"/>
</dbReference>
<dbReference type="PANTHER" id="PTHR43649:SF31">
    <property type="entry name" value="SN-GLYCEROL-3-PHOSPHATE-BINDING PERIPLASMIC PROTEIN UGPB"/>
    <property type="match status" value="1"/>
</dbReference>
<dbReference type="Proteomes" id="UP000238176">
    <property type="component" value="Unassembled WGS sequence"/>
</dbReference>
<dbReference type="AlphaFoldDB" id="A0A2T0UKE1"/>
<name>A0A2T0UKE1_9ACTN</name>
<accession>A0A2T0UKE1</accession>